<dbReference type="SUPFAM" id="SSF88713">
    <property type="entry name" value="Glycoside hydrolase/deacetylase"/>
    <property type="match status" value="1"/>
</dbReference>
<dbReference type="Proteomes" id="UP001179121">
    <property type="component" value="Chromosome"/>
</dbReference>
<dbReference type="RefSeq" id="WP_289267461.1">
    <property type="nucleotide sequence ID" value="NZ_OX365700.1"/>
</dbReference>
<evidence type="ECO:0000259" key="1">
    <source>
        <dbReference type="PROSITE" id="PS51677"/>
    </source>
</evidence>
<evidence type="ECO:0000313" key="2">
    <source>
        <dbReference type="EMBL" id="CAI4030473.1"/>
    </source>
</evidence>
<dbReference type="PANTHER" id="PTHR10587:SF134">
    <property type="entry name" value="SECRETED PROTEIN"/>
    <property type="match status" value="1"/>
</dbReference>
<feature type="domain" description="NodB homology" evidence="1">
    <location>
        <begin position="43"/>
        <end position="231"/>
    </location>
</feature>
<sequence length="241" mass="26524">MQSANWYRIGLVILLILTGVSASAHPIHAGQSDVITSGPPSCRSIALTFDLCPVRAKPGFDAALIDYLKAREIPATFFVSGRWAEQHQEDVRALQAVPFFEIGTHGEDHAHLPLLDEPGQQAEISRAVSLMRSRYHLSAGLFRPPYGEYDDVTVRVVKSLGLQFILWNLVSGDPDPTLPADAILDRVARRLRPGSIVVFHANGKGKHTREVIQALDETVLPRAQLRAVTVTELLTCRKPTP</sequence>
<dbReference type="AlphaFoldDB" id="A0AA86T9R3"/>
<evidence type="ECO:0000313" key="3">
    <source>
        <dbReference type="Proteomes" id="UP001179121"/>
    </source>
</evidence>
<dbReference type="GO" id="GO:0005975">
    <property type="term" value="P:carbohydrate metabolic process"/>
    <property type="evidence" value="ECO:0007669"/>
    <property type="project" value="InterPro"/>
</dbReference>
<dbReference type="Pfam" id="PF01522">
    <property type="entry name" value="Polysacc_deac_1"/>
    <property type="match status" value="1"/>
</dbReference>
<dbReference type="PANTHER" id="PTHR10587">
    <property type="entry name" value="GLYCOSYL TRANSFERASE-RELATED"/>
    <property type="match status" value="1"/>
</dbReference>
<accession>A0AA86T9R3</accession>
<dbReference type="PROSITE" id="PS51677">
    <property type="entry name" value="NODB"/>
    <property type="match status" value="1"/>
</dbReference>
<dbReference type="InterPro" id="IPR050248">
    <property type="entry name" value="Polysacc_deacetylase_ArnD"/>
</dbReference>
<keyword evidence="3" id="KW-1185">Reference proteome</keyword>
<dbReference type="InterPro" id="IPR011330">
    <property type="entry name" value="Glyco_hydro/deAcase_b/a-brl"/>
</dbReference>
<gene>
    <name evidence="2" type="ORF">DNFV4_00901</name>
</gene>
<dbReference type="InterPro" id="IPR002509">
    <property type="entry name" value="NODB_dom"/>
</dbReference>
<protein>
    <submittedName>
        <fullName evidence="2">NodB homology domain-containing protein</fullName>
    </submittedName>
</protein>
<dbReference type="EMBL" id="OX365700">
    <property type="protein sequence ID" value="CAI4030473.1"/>
    <property type="molecule type" value="Genomic_DNA"/>
</dbReference>
<proteinExistence type="predicted"/>
<dbReference type="GO" id="GO:0016810">
    <property type="term" value="F:hydrolase activity, acting on carbon-nitrogen (but not peptide) bonds"/>
    <property type="evidence" value="ECO:0007669"/>
    <property type="project" value="InterPro"/>
</dbReference>
<dbReference type="Gene3D" id="3.20.20.370">
    <property type="entry name" value="Glycoside hydrolase/deacetylase"/>
    <property type="match status" value="1"/>
</dbReference>
<dbReference type="KEGG" id="nti:DNFV4_00901"/>
<organism evidence="2 3">
    <name type="scientific">Nitrospira tepida</name>
    <dbReference type="NCBI Taxonomy" id="2973512"/>
    <lineage>
        <taxon>Bacteria</taxon>
        <taxon>Pseudomonadati</taxon>
        <taxon>Nitrospirota</taxon>
        <taxon>Nitrospiria</taxon>
        <taxon>Nitrospirales</taxon>
        <taxon>Nitrospiraceae</taxon>
        <taxon>Nitrospira</taxon>
    </lineage>
</organism>
<name>A0AA86T9R3_9BACT</name>
<reference evidence="2" key="1">
    <citation type="submission" date="2022-10" db="EMBL/GenBank/DDBJ databases">
        <authorList>
            <person name="Koch H."/>
        </authorList>
    </citation>
    <scope>NUCLEOTIDE SEQUENCE</scope>
    <source>
        <strain evidence="2">DNF</strain>
    </source>
</reference>